<dbReference type="InterPro" id="IPR000064">
    <property type="entry name" value="NLP_P60_dom"/>
</dbReference>
<dbReference type="InterPro" id="IPR036366">
    <property type="entry name" value="PGBDSf"/>
</dbReference>
<proteinExistence type="inferred from homology"/>
<feature type="compositionally biased region" description="Low complexity" evidence="5">
    <location>
        <begin position="35"/>
        <end position="49"/>
    </location>
</feature>
<gene>
    <name evidence="7" type="ORF">ACFQMN_06825</name>
</gene>
<evidence type="ECO:0000256" key="2">
    <source>
        <dbReference type="ARBA" id="ARBA00022670"/>
    </source>
</evidence>
<keyword evidence="4" id="KW-0788">Thiol protease</keyword>
<feature type="compositionally biased region" description="Low complexity" evidence="5">
    <location>
        <begin position="109"/>
        <end position="124"/>
    </location>
</feature>
<dbReference type="PANTHER" id="PTHR47053:SF1">
    <property type="entry name" value="MUREIN DD-ENDOPEPTIDASE MEPH-RELATED"/>
    <property type="match status" value="1"/>
</dbReference>
<dbReference type="PANTHER" id="PTHR47053">
    <property type="entry name" value="MUREIN DD-ENDOPEPTIDASE MEPH-RELATED"/>
    <property type="match status" value="1"/>
</dbReference>
<evidence type="ECO:0000256" key="4">
    <source>
        <dbReference type="ARBA" id="ARBA00022807"/>
    </source>
</evidence>
<dbReference type="Gene3D" id="3.90.1720.10">
    <property type="entry name" value="endopeptidase domain like (from Nostoc punctiforme)"/>
    <property type="match status" value="1"/>
</dbReference>
<dbReference type="InterPro" id="IPR002477">
    <property type="entry name" value="Peptidoglycan-bd-like"/>
</dbReference>
<keyword evidence="2" id="KW-0645">Protease</keyword>
<reference evidence="8" key="1">
    <citation type="journal article" date="2019" name="Int. J. Syst. Evol. Microbiol.">
        <title>The Global Catalogue of Microorganisms (GCM) 10K type strain sequencing project: providing services to taxonomists for standard genome sequencing and annotation.</title>
        <authorList>
            <consortium name="The Broad Institute Genomics Platform"/>
            <consortium name="The Broad Institute Genome Sequencing Center for Infectious Disease"/>
            <person name="Wu L."/>
            <person name="Ma J."/>
        </authorList>
    </citation>
    <scope>NUCLEOTIDE SEQUENCE [LARGE SCALE GENOMIC DNA]</scope>
    <source>
        <strain evidence="8">CCUG 73951</strain>
    </source>
</reference>
<evidence type="ECO:0000313" key="8">
    <source>
        <dbReference type="Proteomes" id="UP001596494"/>
    </source>
</evidence>
<dbReference type="InterPro" id="IPR051202">
    <property type="entry name" value="Peptidase_C40"/>
</dbReference>
<keyword evidence="8" id="KW-1185">Reference proteome</keyword>
<feature type="region of interest" description="Disordered" evidence="5">
    <location>
        <begin position="33"/>
        <end position="68"/>
    </location>
</feature>
<evidence type="ECO:0000256" key="1">
    <source>
        <dbReference type="ARBA" id="ARBA00007074"/>
    </source>
</evidence>
<evidence type="ECO:0000313" key="7">
    <source>
        <dbReference type="EMBL" id="MFC7320589.1"/>
    </source>
</evidence>
<evidence type="ECO:0000259" key="6">
    <source>
        <dbReference type="PROSITE" id="PS51935"/>
    </source>
</evidence>
<dbReference type="SUPFAM" id="SSF54001">
    <property type="entry name" value="Cysteine proteinases"/>
    <property type="match status" value="1"/>
</dbReference>
<feature type="domain" description="NlpC/P60" evidence="6">
    <location>
        <begin position="158"/>
        <end position="279"/>
    </location>
</feature>
<dbReference type="RefSeq" id="WP_289214222.1">
    <property type="nucleotide sequence ID" value="NZ_JAPVRC010000001.1"/>
</dbReference>
<feature type="compositionally biased region" description="Low complexity" evidence="5">
    <location>
        <begin position="154"/>
        <end position="163"/>
    </location>
</feature>
<dbReference type="Pfam" id="PF01471">
    <property type="entry name" value="PG_binding_1"/>
    <property type="match status" value="1"/>
</dbReference>
<dbReference type="EMBL" id="JBHTBY010000006">
    <property type="protein sequence ID" value="MFC7320589.1"/>
    <property type="molecule type" value="Genomic_DNA"/>
</dbReference>
<name>A0ABW2K1I0_9BACI</name>
<dbReference type="Pfam" id="PF00877">
    <property type="entry name" value="NLPC_P60"/>
    <property type="match status" value="1"/>
</dbReference>
<organism evidence="7 8">
    <name type="scientific">Halobacillus campisalis</name>
    <dbReference type="NCBI Taxonomy" id="435909"/>
    <lineage>
        <taxon>Bacteria</taxon>
        <taxon>Bacillati</taxon>
        <taxon>Bacillota</taxon>
        <taxon>Bacilli</taxon>
        <taxon>Bacillales</taxon>
        <taxon>Bacillaceae</taxon>
        <taxon>Halobacillus</taxon>
    </lineage>
</organism>
<keyword evidence="3" id="KW-0378">Hydrolase</keyword>
<dbReference type="Proteomes" id="UP001596494">
    <property type="component" value="Unassembled WGS sequence"/>
</dbReference>
<dbReference type="InterPro" id="IPR036365">
    <property type="entry name" value="PGBD-like_sf"/>
</dbReference>
<accession>A0ABW2K1I0</accession>
<comment type="similarity">
    <text evidence="1">Belongs to the peptidase C40 family.</text>
</comment>
<dbReference type="InterPro" id="IPR038765">
    <property type="entry name" value="Papain-like_cys_pep_sf"/>
</dbReference>
<comment type="caution">
    <text evidence="7">The sequence shown here is derived from an EMBL/GenBank/DDBJ whole genome shotgun (WGS) entry which is preliminary data.</text>
</comment>
<dbReference type="PROSITE" id="PS51935">
    <property type="entry name" value="NLPC_P60"/>
    <property type="match status" value="1"/>
</dbReference>
<evidence type="ECO:0000256" key="3">
    <source>
        <dbReference type="ARBA" id="ARBA00022801"/>
    </source>
</evidence>
<protein>
    <submittedName>
        <fullName evidence="7">NlpC/P60 family protein</fullName>
    </submittedName>
</protein>
<dbReference type="Gene3D" id="1.10.101.10">
    <property type="entry name" value="PGBD-like superfamily/PGBD"/>
    <property type="match status" value="1"/>
</dbReference>
<dbReference type="SUPFAM" id="SSF47090">
    <property type="entry name" value="PGBD-like"/>
    <property type="match status" value="1"/>
</dbReference>
<feature type="region of interest" description="Disordered" evidence="5">
    <location>
        <begin position="99"/>
        <end position="165"/>
    </location>
</feature>
<evidence type="ECO:0000256" key="5">
    <source>
        <dbReference type="SAM" id="MobiDB-lite"/>
    </source>
</evidence>
<sequence>MVKSSQSMRKYVISSALVTSLAFTPVVSESVFAKADPSAADESSSSDSSILNDGDRGEDVKSLQSSLESKGYYTSSLDGIFGPLTEAAVEEFQADNGLSVDGLVGPNTENKLSGSSEDSSNDNEQSSKDTESEDSSSTEETTSSDDSSSEEETTNAASASNSEVVSIAEDQIGTPYVWGGTTPEGFDSSGFILHVFDEVGVDLNRKESDMWLYDGERVESPSIGDVVFFEGTYDTEGASHSGVYIGDDQMIHSGSNGVEVADLNIDYWQDHYLGVKSFQ</sequence>